<comment type="caution">
    <text evidence="2">The sequence shown here is derived from an EMBL/GenBank/DDBJ whole genome shotgun (WGS) entry which is preliminary data.</text>
</comment>
<proteinExistence type="predicted"/>
<evidence type="ECO:0000256" key="1">
    <source>
        <dbReference type="SAM" id="MobiDB-lite"/>
    </source>
</evidence>
<protein>
    <submittedName>
        <fullName evidence="2">Uncharacterized protein</fullName>
    </submittedName>
</protein>
<accession>A0ABQ7CUG2</accession>
<dbReference type="EMBL" id="QGKV02000759">
    <property type="protein sequence ID" value="KAF3563064.1"/>
    <property type="molecule type" value="Genomic_DNA"/>
</dbReference>
<sequence>MPRTVRGVTCVVSRFPRIAMTPECVSSHPFSFPINQKAGGKMLDPILVNKLMGKHRSGMNGVGQAGGPLRAVEERSKA</sequence>
<evidence type="ECO:0000313" key="2">
    <source>
        <dbReference type="EMBL" id="KAF3563064.1"/>
    </source>
</evidence>
<evidence type="ECO:0000313" key="3">
    <source>
        <dbReference type="Proteomes" id="UP000266723"/>
    </source>
</evidence>
<name>A0ABQ7CUG2_BRACR</name>
<organism evidence="2 3">
    <name type="scientific">Brassica cretica</name>
    <name type="common">Mustard</name>
    <dbReference type="NCBI Taxonomy" id="69181"/>
    <lineage>
        <taxon>Eukaryota</taxon>
        <taxon>Viridiplantae</taxon>
        <taxon>Streptophyta</taxon>
        <taxon>Embryophyta</taxon>
        <taxon>Tracheophyta</taxon>
        <taxon>Spermatophyta</taxon>
        <taxon>Magnoliopsida</taxon>
        <taxon>eudicotyledons</taxon>
        <taxon>Gunneridae</taxon>
        <taxon>Pentapetalae</taxon>
        <taxon>rosids</taxon>
        <taxon>malvids</taxon>
        <taxon>Brassicales</taxon>
        <taxon>Brassicaceae</taxon>
        <taxon>Brassiceae</taxon>
        <taxon>Brassica</taxon>
    </lineage>
</organism>
<reference evidence="2 3" key="1">
    <citation type="journal article" date="2020" name="BMC Genomics">
        <title>Intraspecific diversification of the crop wild relative Brassica cretica Lam. using demographic model selection.</title>
        <authorList>
            <person name="Kioukis A."/>
            <person name="Michalopoulou V.A."/>
            <person name="Briers L."/>
            <person name="Pirintsos S."/>
            <person name="Studholme D.J."/>
            <person name="Pavlidis P."/>
            <person name="Sarris P.F."/>
        </authorList>
    </citation>
    <scope>NUCLEOTIDE SEQUENCE [LARGE SCALE GENOMIC DNA]</scope>
    <source>
        <strain evidence="3">cv. PFS-1207/04</strain>
    </source>
</reference>
<keyword evidence="3" id="KW-1185">Reference proteome</keyword>
<dbReference type="Proteomes" id="UP000266723">
    <property type="component" value="Unassembled WGS sequence"/>
</dbReference>
<feature type="region of interest" description="Disordered" evidence="1">
    <location>
        <begin position="57"/>
        <end position="78"/>
    </location>
</feature>
<gene>
    <name evidence="2" type="ORF">DY000_02015773</name>
</gene>